<evidence type="ECO:0000313" key="3">
    <source>
        <dbReference type="RefSeq" id="XP_022964022.1"/>
    </source>
</evidence>
<sequence length="793" mass="87204">MASKRSSIVHQPQPLQAGFLHLPRKKPKSLPPSDELASKVGDNIPYYAAKDLRIKRVFSPNFDNRSSLPSEGQISDREARITPNGTCPNGDSGVGKSSITAEVRNENFCNSSGYVELGDEDRRCSGKIVERVHSTPPDAEVMAGGLVAASSNGCPRSSNGSVLGDTCAKADCRIDAVTRTGSVLKPCSKRKLFKAPGSIAYKRLLPFLPDGDNYILRGDLCSKREKKLEKKENIESNLCNRANESSFIDSDTSVNNAVLAYGISCNTMKLNSTPPYNGDAKNFQNGSDSRNDPTLVKENSGLKRDVVSVSSLDKKLTENGGPSEHQIEDRFSNEQSKTFVIERLDGGDPFISSNLSSEVDNFKSHVSEKLCNNVSEDIKSENHSKVEIEISSLDSNIACNLVKEERKNEKVSCTRGTDQNLGSSTVGENDFNFATESDKKYGPCVRNKVVRNPLVQLKSKYSQVSVSFRRMLPFLTDLFKDNPENCASGNIDSPRPEKELPTMNLQSPSSNSHNSWDRSEGLASCNMPCDGSLDTPSMPGSNTMNEMVCETEKVLLHNGLNDELLSSPKLQMHHLHSEQEMLDTCMLKVDPQLHDQAVLSSYDPLTGKGSRMVSQQSPITSEVCTNLTDNVSDAAKLSERNSLEPNSLCVEGCVPVIRINVGKGIPKQNPRGCRGICNCLNCSSFRLHAERAFEFSRNQLQDAEVVASDLMKELSFIRDVLEKCSDGAYGDAGYYSNKVKEACRKASEAELVAKDRLLQMNCKLDIQSRIMCPQRPNVRFSSEIKKRKIEGGK</sequence>
<accession>A0A6J1HGP9</accession>
<dbReference type="PANTHER" id="PTHR34461">
    <property type="entry name" value="EXPRESSED PROTEIN"/>
    <property type="match status" value="1"/>
</dbReference>
<gene>
    <name evidence="3" type="primary">LOC111464172</name>
</gene>
<dbReference type="KEGG" id="cmos:111464172"/>
<dbReference type="PANTHER" id="PTHR34461:SF4">
    <property type="entry name" value="OS01G0101800 PROTEIN"/>
    <property type="match status" value="1"/>
</dbReference>
<dbReference type="RefSeq" id="XP_022964022.1">
    <property type="nucleotide sequence ID" value="XM_023108254.1"/>
</dbReference>
<dbReference type="SMR" id="A0A6J1HGP9"/>
<reference evidence="3" key="1">
    <citation type="submission" date="2025-08" db="UniProtKB">
        <authorList>
            <consortium name="RefSeq"/>
        </authorList>
    </citation>
    <scope>IDENTIFICATION</scope>
    <source>
        <tissue evidence="3">Young leaves</tissue>
    </source>
</reference>
<evidence type="ECO:0000256" key="1">
    <source>
        <dbReference type="SAM" id="MobiDB-lite"/>
    </source>
</evidence>
<dbReference type="GeneID" id="111464172"/>
<keyword evidence="2" id="KW-1185">Reference proteome</keyword>
<protein>
    <submittedName>
        <fullName evidence="3">Uncharacterized protein LOC111464172 isoform X1</fullName>
    </submittedName>
</protein>
<proteinExistence type="predicted"/>
<dbReference type="Proteomes" id="UP000504609">
    <property type="component" value="Unplaced"/>
</dbReference>
<organism evidence="2 3">
    <name type="scientific">Cucurbita moschata</name>
    <name type="common">Winter crookneck squash</name>
    <name type="synonym">Cucurbita pepo var. moschata</name>
    <dbReference type="NCBI Taxonomy" id="3662"/>
    <lineage>
        <taxon>Eukaryota</taxon>
        <taxon>Viridiplantae</taxon>
        <taxon>Streptophyta</taxon>
        <taxon>Embryophyta</taxon>
        <taxon>Tracheophyta</taxon>
        <taxon>Spermatophyta</taxon>
        <taxon>Magnoliopsida</taxon>
        <taxon>eudicotyledons</taxon>
        <taxon>Gunneridae</taxon>
        <taxon>Pentapetalae</taxon>
        <taxon>rosids</taxon>
        <taxon>fabids</taxon>
        <taxon>Cucurbitales</taxon>
        <taxon>Cucurbitaceae</taxon>
        <taxon>Cucurbiteae</taxon>
        <taxon>Cucurbita</taxon>
    </lineage>
</organism>
<feature type="region of interest" description="Disordered" evidence="1">
    <location>
        <begin position="485"/>
        <end position="518"/>
    </location>
</feature>
<dbReference type="AlphaFoldDB" id="A0A6J1HGP9"/>
<feature type="region of interest" description="Disordered" evidence="1">
    <location>
        <begin position="276"/>
        <end position="296"/>
    </location>
</feature>
<evidence type="ECO:0000313" key="2">
    <source>
        <dbReference type="Proteomes" id="UP000504609"/>
    </source>
</evidence>
<feature type="compositionally biased region" description="Polar residues" evidence="1">
    <location>
        <begin position="503"/>
        <end position="514"/>
    </location>
</feature>
<feature type="region of interest" description="Disordered" evidence="1">
    <location>
        <begin position="313"/>
        <end position="334"/>
    </location>
</feature>
<feature type="region of interest" description="Disordered" evidence="1">
    <location>
        <begin position="1"/>
        <end position="36"/>
    </location>
</feature>
<name>A0A6J1HGP9_CUCMO</name>
<feature type="compositionally biased region" description="Polar residues" evidence="1">
    <location>
        <begin position="1"/>
        <end position="14"/>
    </location>
</feature>